<evidence type="ECO:0000313" key="1">
    <source>
        <dbReference type="EMBL" id="CAG5096147.1"/>
    </source>
</evidence>
<gene>
    <name evidence="1" type="ORF">HICCMSTLAB_LOCUS8064</name>
</gene>
<proteinExistence type="predicted"/>
<keyword evidence="2" id="KW-1185">Reference proteome</keyword>
<evidence type="ECO:0000313" key="2">
    <source>
        <dbReference type="Proteomes" id="UP000786811"/>
    </source>
</evidence>
<dbReference type="EMBL" id="CAJNRD030001121">
    <property type="protein sequence ID" value="CAG5096147.1"/>
    <property type="molecule type" value="Genomic_DNA"/>
</dbReference>
<name>A0A8J2HLC3_COTCN</name>
<dbReference type="AlphaFoldDB" id="A0A8J2HLC3"/>
<dbReference type="Proteomes" id="UP000786811">
    <property type="component" value="Unassembled WGS sequence"/>
</dbReference>
<sequence>MILSLISISKWLDNNRILWNLKKNWTLKNYIENHGDKILLTTSNESYSGCAFNINRHCHWTQLAKEIFYNCHG</sequence>
<reference evidence="1" key="1">
    <citation type="submission" date="2021-04" db="EMBL/GenBank/DDBJ databases">
        <authorList>
            <person name="Chebbi M.A.C M."/>
        </authorList>
    </citation>
    <scope>NUCLEOTIDE SEQUENCE</scope>
</reference>
<organism evidence="1 2">
    <name type="scientific">Cotesia congregata</name>
    <name type="common">Parasitoid wasp</name>
    <name type="synonym">Apanteles congregatus</name>
    <dbReference type="NCBI Taxonomy" id="51543"/>
    <lineage>
        <taxon>Eukaryota</taxon>
        <taxon>Metazoa</taxon>
        <taxon>Ecdysozoa</taxon>
        <taxon>Arthropoda</taxon>
        <taxon>Hexapoda</taxon>
        <taxon>Insecta</taxon>
        <taxon>Pterygota</taxon>
        <taxon>Neoptera</taxon>
        <taxon>Endopterygota</taxon>
        <taxon>Hymenoptera</taxon>
        <taxon>Apocrita</taxon>
        <taxon>Ichneumonoidea</taxon>
        <taxon>Braconidae</taxon>
        <taxon>Microgastrinae</taxon>
        <taxon>Cotesia</taxon>
    </lineage>
</organism>
<accession>A0A8J2HLC3</accession>
<protein>
    <submittedName>
        <fullName evidence="1">Uncharacterized protein</fullName>
    </submittedName>
</protein>
<comment type="caution">
    <text evidence="1">The sequence shown here is derived from an EMBL/GenBank/DDBJ whole genome shotgun (WGS) entry which is preliminary data.</text>
</comment>